<feature type="non-terminal residue" evidence="2">
    <location>
        <position position="1"/>
    </location>
</feature>
<feature type="transmembrane region" description="Helical" evidence="1">
    <location>
        <begin position="138"/>
        <end position="158"/>
    </location>
</feature>
<feature type="transmembrane region" description="Helical" evidence="1">
    <location>
        <begin position="112"/>
        <end position="131"/>
    </location>
</feature>
<protein>
    <submittedName>
        <fullName evidence="2">Efflux RND transporter permease subunit</fullName>
    </submittedName>
</protein>
<dbReference type="Gene3D" id="3.30.2090.10">
    <property type="entry name" value="Multidrug efflux transporter AcrB TolC docking domain, DN and DC subdomains"/>
    <property type="match status" value="1"/>
</dbReference>
<dbReference type="GO" id="GO:0005886">
    <property type="term" value="C:plasma membrane"/>
    <property type="evidence" value="ECO:0007669"/>
    <property type="project" value="TreeGrafter"/>
</dbReference>
<dbReference type="Gene3D" id="3.30.70.1440">
    <property type="entry name" value="Multidrug efflux transporter AcrB pore domain"/>
    <property type="match status" value="1"/>
</dbReference>
<dbReference type="SUPFAM" id="SSF82866">
    <property type="entry name" value="Multidrug efflux transporter AcrB transmembrane domain"/>
    <property type="match status" value="1"/>
</dbReference>
<feature type="transmembrane region" description="Helical" evidence="1">
    <location>
        <begin position="237"/>
        <end position="256"/>
    </location>
</feature>
<keyword evidence="1" id="KW-0812">Transmembrane</keyword>
<feature type="transmembrane region" description="Helical" evidence="1">
    <location>
        <begin position="186"/>
        <end position="210"/>
    </location>
</feature>
<evidence type="ECO:0000256" key="1">
    <source>
        <dbReference type="SAM" id="Phobius"/>
    </source>
</evidence>
<reference evidence="2" key="1">
    <citation type="submission" date="2020-05" db="EMBL/GenBank/DDBJ databases">
        <title>Sulfur intermediates as new biogeochemical hubs in an aquatic model microbial ecosystem.</title>
        <authorList>
            <person name="Vigneron A."/>
        </authorList>
    </citation>
    <scope>NUCLEOTIDE SEQUENCE</scope>
    <source>
        <strain evidence="2">Bin.250</strain>
    </source>
</reference>
<dbReference type="Proteomes" id="UP000754644">
    <property type="component" value="Unassembled WGS sequence"/>
</dbReference>
<name>A0A972VUN8_9GAMM</name>
<dbReference type="InterPro" id="IPR027463">
    <property type="entry name" value="AcrB_DN_DC_subdom"/>
</dbReference>
<dbReference type="PANTHER" id="PTHR32063">
    <property type="match status" value="1"/>
</dbReference>
<proteinExistence type="predicted"/>
<evidence type="ECO:0000313" key="2">
    <source>
        <dbReference type="EMBL" id="NQV64580.1"/>
    </source>
</evidence>
<organism evidence="2 3">
    <name type="scientific">SAR86 cluster bacterium</name>
    <dbReference type="NCBI Taxonomy" id="2030880"/>
    <lineage>
        <taxon>Bacteria</taxon>
        <taxon>Pseudomonadati</taxon>
        <taxon>Pseudomonadota</taxon>
        <taxon>Gammaproteobacteria</taxon>
        <taxon>SAR86 cluster</taxon>
    </lineage>
</organism>
<dbReference type="GO" id="GO:0042910">
    <property type="term" value="F:xenobiotic transmembrane transporter activity"/>
    <property type="evidence" value="ECO:0007669"/>
    <property type="project" value="TreeGrafter"/>
</dbReference>
<accession>A0A972VUN8</accession>
<dbReference type="Gene3D" id="1.20.1640.10">
    <property type="entry name" value="Multidrug efflux transporter AcrB transmembrane domain"/>
    <property type="match status" value="1"/>
</dbReference>
<keyword evidence="1" id="KW-0472">Membrane</keyword>
<comment type="caution">
    <text evidence="2">The sequence shown here is derived from an EMBL/GenBank/DDBJ whole genome shotgun (WGS) entry which is preliminary data.</text>
</comment>
<sequence length="300" mass="32664">SVRVRYYRELRDTPEGLEEIIVPTSSGARIPLGQLAEIRYVRGPQAIKSEDTFLLGYVVFDKIPGAAEVDVVEQAQAFLLEKISTGEFVLPSGVSYTFAGNYENQLRAQQTLSIVLPVSLFVIFLILYLQFSSVMTTLIVFSGIAVAWSGGFLIIWFYNMSGFLDFAVLGANLRELFQVGPINMSVAIWVGFLALFGIATDNGVVTATYLDQTMARNQAGSKSEIRQLVVEGASRRIRPALMTTATTLIALIPVLTSTGRGSDIMVPMAIPSFGGMLVAIITTLLVPVLYCAVRENSRSA</sequence>
<feature type="transmembrane region" description="Helical" evidence="1">
    <location>
        <begin position="268"/>
        <end position="293"/>
    </location>
</feature>
<dbReference type="Pfam" id="PF00873">
    <property type="entry name" value="ACR_tran"/>
    <property type="match status" value="1"/>
</dbReference>
<keyword evidence="1" id="KW-1133">Transmembrane helix</keyword>
<dbReference type="PANTHER" id="PTHR32063:SF19">
    <property type="entry name" value="CATION EFFLUX SYSTEM PROTEIN CUSA"/>
    <property type="match status" value="1"/>
</dbReference>
<evidence type="ECO:0000313" key="3">
    <source>
        <dbReference type="Proteomes" id="UP000754644"/>
    </source>
</evidence>
<dbReference type="EMBL" id="JABMOJ010000158">
    <property type="protein sequence ID" value="NQV64580.1"/>
    <property type="molecule type" value="Genomic_DNA"/>
</dbReference>
<dbReference type="InterPro" id="IPR001036">
    <property type="entry name" value="Acrflvin-R"/>
</dbReference>
<dbReference type="SUPFAM" id="SSF82714">
    <property type="entry name" value="Multidrug efflux transporter AcrB TolC docking domain, DN and DC subdomains"/>
    <property type="match status" value="1"/>
</dbReference>
<gene>
    <name evidence="2" type="ORF">HQ497_04365</name>
</gene>
<dbReference type="AlphaFoldDB" id="A0A972VUN8"/>